<keyword evidence="2" id="KW-1185">Reference proteome</keyword>
<accession>A0A9P0FGF0</accession>
<dbReference type="OrthoDB" id="6756251at2759"/>
<dbReference type="AlphaFoldDB" id="A0A9P0FGF0"/>
<dbReference type="PANTHER" id="PTHR34239">
    <property type="entry name" value="APPLE DOMAIN-CONTAINING PROTEIN"/>
    <property type="match status" value="1"/>
</dbReference>
<organism evidence="1 2">
    <name type="scientific">Brassicogethes aeneus</name>
    <name type="common">Rape pollen beetle</name>
    <name type="synonym">Meligethes aeneus</name>
    <dbReference type="NCBI Taxonomy" id="1431903"/>
    <lineage>
        <taxon>Eukaryota</taxon>
        <taxon>Metazoa</taxon>
        <taxon>Ecdysozoa</taxon>
        <taxon>Arthropoda</taxon>
        <taxon>Hexapoda</taxon>
        <taxon>Insecta</taxon>
        <taxon>Pterygota</taxon>
        <taxon>Neoptera</taxon>
        <taxon>Endopterygota</taxon>
        <taxon>Coleoptera</taxon>
        <taxon>Polyphaga</taxon>
        <taxon>Cucujiformia</taxon>
        <taxon>Nitidulidae</taxon>
        <taxon>Meligethinae</taxon>
        <taxon>Brassicogethes</taxon>
    </lineage>
</organism>
<protein>
    <submittedName>
        <fullName evidence="1">Uncharacterized protein</fullName>
    </submittedName>
</protein>
<evidence type="ECO:0000313" key="2">
    <source>
        <dbReference type="Proteomes" id="UP001154078"/>
    </source>
</evidence>
<sequence>MTDEEVSLHTSKRRKIRKLDKLHRKIAKIQEQLNYESSPNSNDENENVDPVITTEAQINHTNDSIVKVLGKAPTEENDSNSELHEEIAVRWRSFLIEGIKKEERSEALEKYSVPENCIALQGPTLNQEMQTSLPEDIVKQDKFFISLQTQIGKGLMALAIPINKFINEPAPENTEMVNHLANAGKILCDVHHAISGHRRYVIGPQLKFEIRKAVEKQPIGEKLFQANLQEEIKNAEALKQVGNKIAKTNFSQKVNYSYKNNNYPSQGPKRTTNNLNYQRPYQKYKFKNNQYKNKQYNQQGEERWKKTYYYNKNQ</sequence>
<reference evidence="1" key="1">
    <citation type="submission" date="2021-12" db="EMBL/GenBank/DDBJ databases">
        <authorList>
            <person name="King R."/>
        </authorList>
    </citation>
    <scope>NUCLEOTIDE SEQUENCE</scope>
</reference>
<gene>
    <name evidence="1" type="ORF">MELIAE_LOCUS6680</name>
</gene>
<evidence type="ECO:0000313" key="1">
    <source>
        <dbReference type="EMBL" id="CAH0555272.1"/>
    </source>
</evidence>
<dbReference type="EMBL" id="OV121135">
    <property type="protein sequence ID" value="CAH0555272.1"/>
    <property type="molecule type" value="Genomic_DNA"/>
</dbReference>
<dbReference type="PANTHER" id="PTHR34239:SF2">
    <property type="entry name" value="TRANSPOSABLE ELEMENT P TRANSPOSASE_THAP9 CONSERVED DOMAIN-CONTAINING PROTEIN"/>
    <property type="match status" value="1"/>
</dbReference>
<proteinExistence type="predicted"/>
<name>A0A9P0FGF0_BRAAE</name>
<dbReference type="Proteomes" id="UP001154078">
    <property type="component" value="Chromosome 4"/>
</dbReference>